<dbReference type="InterPro" id="IPR013103">
    <property type="entry name" value="RVT_2"/>
</dbReference>
<sequence length="247" mass="27926">MGRVQSRVLEQEGQYLEMQYQDKQVAFRLVSEHDGFWHGGWSIRNLRHESKTRELQLKDELQLMQRGSKSVAEFSRLFKGLYDQLAAIGGLIDDLDKVHCDDLHASSHASSVISTILSSSPLSASISIPTTSTNIHPMVFLAIQEPRGFKSETKHPEWLSAMDDEIQALKKNDTWDLVPRPINHNVVGCRWIFKTKLHANGSIERHKARFVAKGFSQIHGLDFEDTFSPVVRHATIRIILSIAVTSG</sequence>
<dbReference type="Pfam" id="PF07727">
    <property type="entry name" value="RVT_2"/>
    <property type="match status" value="1"/>
</dbReference>
<dbReference type="Proteomes" id="UP001227230">
    <property type="component" value="Chromosome 2"/>
</dbReference>
<evidence type="ECO:0000313" key="3">
    <source>
        <dbReference type="Proteomes" id="UP001227230"/>
    </source>
</evidence>
<gene>
    <name evidence="2" type="ORF">VitviT2T_002200</name>
</gene>
<reference evidence="2 3" key="1">
    <citation type="journal article" date="2023" name="Hortic Res">
        <title>The complete reference genome for grapevine (Vitis vinifera L.) genetics and breeding.</title>
        <authorList>
            <person name="Shi X."/>
            <person name="Cao S."/>
            <person name="Wang X."/>
            <person name="Huang S."/>
            <person name="Wang Y."/>
            <person name="Liu Z."/>
            <person name="Liu W."/>
            <person name="Leng X."/>
            <person name="Peng Y."/>
            <person name="Wang N."/>
            <person name="Wang Y."/>
            <person name="Ma Z."/>
            <person name="Xu X."/>
            <person name="Zhang F."/>
            <person name="Xue H."/>
            <person name="Zhong H."/>
            <person name="Wang Y."/>
            <person name="Zhang K."/>
            <person name="Velt A."/>
            <person name="Avia K."/>
            <person name="Holtgrawe D."/>
            <person name="Grimplet J."/>
            <person name="Matus J.T."/>
            <person name="Ware D."/>
            <person name="Wu X."/>
            <person name="Wang H."/>
            <person name="Liu C."/>
            <person name="Fang Y."/>
            <person name="Rustenholz C."/>
            <person name="Cheng Z."/>
            <person name="Xiao H."/>
            <person name="Zhou Y."/>
        </authorList>
    </citation>
    <scope>NUCLEOTIDE SEQUENCE [LARGE SCALE GENOMIC DNA]</scope>
    <source>
        <strain evidence="3">cv. Pinot noir / PN40024</strain>
        <tissue evidence="2">Leaf</tissue>
    </source>
</reference>
<name>A0ABY9BHP8_VITVI</name>
<accession>A0ABY9BHP8</accession>
<organism evidence="2 3">
    <name type="scientific">Vitis vinifera</name>
    <name type="common">Grape</name>
    <dbReference type="NCBI Taxonomy" id="29760"/>
    <lineage>
        <taxon>Eukaryota</taxon>
        <taxon>Viridiplantae</taxon>
        <taxon>Streptophyta</taxon>
        <taxon>Embryophyta</taxon>
        <taxon>Tracheophyta</taxon>
        <taxon>Spermatophyta</taxon>
        <taxon>Magnoliopsida</taxon>
        <taxon>eudicotyledons</taxon>
        <taxon>Gunneridae</taxon>
        <taxon>Pentapetalae</taxon>
        <taxon>rosids</taxon>
        <taxon>Vitales</taxon>
        <taxon>Vitaceae</taxon>
        <taxon>Viteae</taxon>
        <taxon>Vitis</taxon>
    </lineage>
</organism>
<keyword evidence="3" id="KW-1185">Reference proteome</keyword>
<evidence type="ECO:0000313" key="2">
    <source>
        <dbReference type="EMBL" id="WJZ82438.1"/>
    </source>
</evidence>
<protein>
    <recommendedName>
        <fullName evidence="1">Reverse transcriptase Ty1/copia-type domain-containing protein</fullName>
    </recommendedName>
</protein>
<dbReference type="EMBL" id="CP126649">
    <property type="protein sequence ID" value="WJZ82438.1"/>
    <property type="molecule type" value="Genomic_DNA"/>
</dbReference>
<feature type="domain" description="Reverse transcriptase Ty1/copia-type" evidence="1">
    <location>
        <begin position="172"/>
        <end position="245"/>
    </location>
</feature>
<proteinExistence type="predicted"/>
<evidence type="ECO:0000259" key="1">
    <source>
        <dbReference type="Pfam" id="PF07727"/>
    </source>
</evidence>